<dbReference type="Proteomes" id="UP001153076">
    <property type="component" value="Unassembled WGS sequence"/>
</dbReference>
<feature type="chain" id="PRO_5040455130" description="Gnk2-homologous domain-containing protein" evidence="4">
    <location>
        <begin position="23"/>
        <end position="329"/>
    </location>
</feature>
<feature type="domain" description="Gnk2-homologous" evidence="5">
    <location>
        <begin position="48"/>
        <end position="149"/>
    </location>
</feature>
<keyword evidence="7" id="KW-1185">Reference proteome</keyword>
<accession>A0A9Q1QIY2</accession>
<dbReference type="InterPro" id="IPR002902">
    <property type="entry name" value="GNK2"/>
</dbReference>
<gene>
    <name evidence="6" type="ORF">Cgig2_019901</name>
</gene>
<dbReference type="OrthoDB" id="1909574at2759"/>
<name>A0A9Q1QIY2_9CARY</name>
<organism evidence="6 7">
    <name type="scientific">Carnegiea gigantea</name>
    <dbReference type="NCBI Taxonomy" id="171969"/>
    <lineage>
        <taxon>Eukaryota</taxon>
        <taxon>Viridiplantae</taxon>
        <taxon>Streptophyta</taxon>
        <taxon>Embryophyta</taxon>
        <taxon>Tracheophyta</taxon>
        <taxon>Spermatophyta</taxon>
        <taxon>Magnoliopsida</taxon>
        <taxon>eudicotyledons</taxon>
        <taxon>Gunneridae</taxon>
        <taxon>Pentapetalae</taxon>
        <taxon>Caryophyllales</taxon>
        <taxon>Cactineae</taxon>
        <taxon>Cactaceae</taxon>
        <taxon>Cactoideae</taxon>
        <taxon>Echinocereeae</taxon>
        <taxon>Carnegiea</taxon>
    </lineage>
</organism>
<comment type="caution">
    <text evidence="6">The sequence shown here is derived from an EMBL/GenBank/DDBJ whole genome shotgun (WGS) entry which is preliminary data.</text>
</comment>
<evidence type="ECO:0000256" key="1">
    <source>
        <dbReference type="ARBA" id="ARBA00022729"/>
    </source>
</evidence>
<feature type="region of interest" description="Disordered" evidence="3">
    <location>
        <begin position="275"/>
        <end position="314"/>
    </location>
</feature>
<feature type="domain" description="Gnk2-homologous" evidence="5">
    <location>
        <begin position="157"/>
        <end position="267"/>
    </location>
</feature>
<evidence type="ECO:0000259" key="5">
    <source>
        <dbReference type="PROSITE" id="PS51473"/>
    </source>
</evidence>
<evidence type="ECO:0000313" key="6">
    <source>
        <dbReference type="EMBL" id="KAJ8444343.1"/>
    </source>
</evidence>
<dbReference type="PANTHER" id="PTHR32099">
    <property type="entry name" value="CYSTEINE-RICH REPEAT SECRETORY PROTEIN"/>
    <property type="match status" value="1"/>
</dbReference>
<dbReference type="PROSITE" id="PS51473">
    <property type="entry name" value="GNK2"/>
    <property type="match status" value="2"/>
</dbReference>
<dbReference type="Pfam" id="PF01657">
    <property type="entry name" value="Stress-antifung"/>
    <property type="match status" value="2"/>
</dbReference>
<dbReference type="CDD" id="cd23509">
    <property type="entry name" value="Gnk2-like"/>
    <property type="match status" value="2"/>
</dbReference>
<evidence type="ECO:0000256" key="3">
    <source>
        <dbReference type="SAM" id="MobiDB-lite"/>
    </source>
</evidence>
<evidence type="ECO:0000313" key="7">
    <source>
        <dbReference type="Proteomes" id="UP001153076"/>
    </source>
</evidence>
<feature type="signal peptide" evidence="4">
    <location>
        <begin position="1"/>
        <end position="22"/>
    </location>
</feature>
<dbReference type="AlphaFoldDB" id="A0A9Q1QIY2"/>
<evidence type="ECO:0000256" key="4">
    <source>
        <dbReference type="SAM" id="SignalP"/>
    </source>
</evidence>
<proteinExistence type="predicted"/>
<sequence>MAQLHYFAIITVLLITLSPCSAEENSGSQCVYSSSTDAPCSNSTTNLISEKCDHKSAGNYTHDSAYESNLLSVLSNLTSAAASTKAFYNASAGSGEDQVFGLFYCRGDVHPNRCLSCVETGVSHLKTCSAREGSVYYELCTIRYAKRAIFGSVELKQDYISCGLSAGPKSPNLIVFNQTVDETAARLIEQVTSGNSSSYFATEAAKLYKDQRVYMLVQCSPDLTLSRCDDCLSGAWEVMSLDCWGCGYIWGMYFQPSCQLRYDVVPFFNLTVHASSPPSIGSSPPSIGSSPKTSNRPEVPLNATSDDLQKPLSQNNISQNLQQQLILPP</sequence>
<dbReference type="PANTHER" id="PTHR32099:SF51">
    <property type="entry name" value="CYSTEINE-RICH RECEPTOR-LIKE PROTEIN KINASE 25 ISOFORM X1"/>
    <property type="match status" value="1"/>
</dbReference>
<feature type="compositionally biased region" description="Low complexity" evidence="3">
    <location>
        <begin position="275"/>
        <end position="291"/>
    </location>
</feature>
<keyword evidence="2" id="KW-0677">Repeat</keyword>
<keyword evidence="1 4" id="KW-0732">Signal</keyword>
<reference evidence="6" key="1">
    <citation type="submission" date="2022-04" db="EMBL/GenBank/DDBJ databases">
        <title>Carnegiea gigantea Genome sequencing and assembly v2.</title>
        <authorList>
            <person name="Copetti D."/>
            <person name="Sanderson M.J."/>
            <person name="Burquez A."/>
            <person name="Wojciechowski M.F."/>
        </authorList>
    </citation>
    <scope>NUCLEOTIDE SEQUENCE</scope>
    <source>
        <strain evidence="6">SGP5-SGP5p</strain>
        <tissue evidence="6">Aerial part</tissue>
    </source>
</reference>
<dbReference type="EMBL" id="JAKOGI010000100">
    <property type="protein sequence ID" value="KAJ8444343.1"/>
    <property type="molecule type" value="Genomic_DNA"/>
</dbReference>
<dbReference type="InterPro" id="IPR038408">
    <property type="entry name" value="GNK2_sf"/>
</dbReference>
<protein>
    <recommendedName>
        <fullName evidence="5">Gnk2-homologous domain-containing protein</fullName>
    </recommendedName>
</protein>
<dbReference type="Gene3D" id="3.30.430.20">
    <property type="entry name" value="Gnk2 domain, C-X8-C-X2-C motif"/>
    <property type="match status" value="2"/>
</dbReference>
<evidence type="ECO:0000256" key="2">
    <source>
        <dbReference type="ARBA" id="ARBA00022737"/>
    </source>
</evidence>
<feature type="compositionally biased region" description="Polar residues" evidence="3">
    <location>
        <begin position="292"/>
        <end position="306"/>
    </location>
</feature>